<evidence type="ECO:0000313" key="2">
    <source>
        <dbReference type="EMBL" id="KKN40003.1"/>
    </source>
</evidence>
<gene>
    <name evidence="2" type="ORF">LCGC14_0737740</name>
</gene>
<reference evidence="2" key="1">
    <citation type="journal article" date="2015" name="Nature">
        <title>Complex archaea that bridge the gap between prokaryotes and eukaryotes.</title>
        <authorList>
            <person name="Spang A."/>
            <person name="Saw J.H."/>
            <person name="Jorgensen S.L."/>
            <person name="Zaremba-Niedzwiedzka K."/>
            <person name="Martijn J."/>
            <person name="Lind A.E."/>
            <person name="van Eijk R."/>
            <person name="Schleper C."/>
            <person name="Guy L."/>
            <person name="Ettema T.J."/>
        </authorList>
    </citation>
    <scope>NUCLEOTIDE SEQUENCE</scope>
</reference>
<sequence length="60" mass="6700">MKNKLDLGMMLILILSSIFTLGMINIAMFLIDGITPKEFFNSKLNPILKTQSEEVGGKIK</sequence>
<organism evidence="2">
    <name type="scientific">marine sediment metagenome</name>
    <dbReference type="NCBI Taxonomy" id="412755"/>
    <lineage>
        <taxon>unclassified sequences</taxon>
        <taxon>metagenomes</taxon>
        <taxon>ecological metagenomes</taxon>
    </lineage>
</organism>
<dbReference type="EMBL" id="LAZR01001731">
    <property type="protein sequence ID" value="KKN40003.1"/>
    <property type="molecule type" value="Genomic_DNA"/>
</dbReference>
<feature type="transmembrane region" description="Helical" evidence="1">
    <location>
        <begin position="7"/>
        <end position="31"/>
    </location>
</feature>
<dbReference type="AlphaFoldDB" id="A0A0F9TEU8"/>
<proteinExistence type="predicted"/>
<protein>
    <submittedName>
        <fullName evidence="2">Uncharacterized protein</fullName>
    </submittedName>
</protein>
<evidence type="ECO:0000256" key="1">
    <source>
        <dbReference type="SAM" id="Phobius"/>
    </source>
</evidence>
<keyword evidence="1" id="KW-1133">Transmembrane helix</keyword>
<accession>A0A0F9TEU8</accession>
<name>A0A0F9TEU8_9ZZZZ</name>
<keyword evidence="1" id="KW-0472">Membrane</keyword>
<comment type="caution">
    <text evidence="2">The sequence shown here is derived from an EMBL/GenBank/DDBJ whole genome shotgun (WGS) entry which is preliminary data.</text>
</comment>
<keyword evidence="1" id="KW-0812">Transmembrane</keyword>